<keyword evidence="3" id="KW-0813">Transport</keyword>
<accession>A0A0C7N0C7</accession>
<evidence type="ECO:0000256" key="11">
    <source>
        <dbReference type="SAM" id="Phobius"/>
    </source>
</evidence>
<feature type="transmembrane region" description="Helical" evidence="11">
    <location>
        <begin position="671"/>
        <end position="691"/>
    </location>
</feature>
<dbReference type="Pfam" id="PF12349">
    <property type="entry name" value="Sterol-sensing"/>
    <property type="match status" value="1"/>
</dbReference>
<keyword evidence="9" id="KW-1015">Disulfide bond</keyword>
<dbReference type="InterPro" id="IPR053956">
    <property type="entry name" value="NPC1_MLD"/>
</dbReference>
<dbReference type="Pfam" id="PF16414">
    <property type="entry name" value="NPC1_N"/>
    <property type="match status" value="1"/>
</dbReference>
<feature type="transmembrane region" description="Helical" evidence="11">
    <location>
        <begin position="1059"/>
        <end position="1080"/>
    </location>
</feature>
<evidence type="ECO:0000259" key="13">
    <source>
        <dbReference type="PROSITE" id="PS50156"/>
    </source>
</evidence>
<evidence type="ECO:0000256" key="12">
    <source>
        <dbReference type="SAM" id="SignalP"/>
    </source>
</evidence>
<dbReference type="EMBL" id="LN736367">
    <property type="protein sequence ID" value="CEP63556.1"/>
    <property type="molecule type" value="Genomic_DNA"/>
</dbReference>
<dbReference type="PROSITE" id="PS50156">
    <property type="entry name" value="SSD"/>
    <property type="match status" value="1"/>
</dbReference>
<dbReference type="STRING" id="1245769.A0A0C7N0C7"/>
<dbReference type="Gene3D" id="1.20.1640.10">
    <property type="entry name" value="Multidrug efflux transporter AcrB transmembrane domain"/>
    <property type="match status" value="2"/>
</dbReference>
<evidence type="ECO:0000256" key="10">
    <source>
        <dbReference type="ARBA" id="ARBA00023180"/>
    </source>
</evidence>
<evidence type="ECO:0000256" key="8">
    <source>
        <dbReference type="ARBA" id="ARBA00023136"/>
    </source>
</evidence>
<feature type="signal peptide" evidence="12">
    <location>
        <begin position="1"/>
        <end position="21"/>
    </location>
</feature>
<name>A0A0C7N0C7_9SACH</name>
<comment type="subcellular location">
    <subcellularLocation>
        <location evidence="1">Membrane</location>
        <topology evidence="1">Multi-pass membrane protein</topology>
    </subcellularLocation>
</comment>
<evidence type="ECO:0000256" key="6">
    <source>
        <dbReference type="ARBA" id="ARBA00022989"/>
    </source>
</evidence>
<dbReference type="GO" id="GO:0006665">
    <property type="term" value="P:sphingolipid metabolic process"/>
    <property type="evidence" value="ECO:0007669"/>
    <property type="project" value="EnsemblFungi"/>
</dbReference>
<feature type="transmembrane region" description="Helical" evidence="11">
    <location>
        <begin position="1006"/>
        <end position="1026"/>
    </location>
</feature>
<dbReference type="GeneID" id="34687068"/>
<dbReference type="GO" id="GO:0015918">
    <property type="term" value="P:sterol transport"/>
    <property type="evidence" value="ECO:0007669"/>
    <property type="project" value="EnsemblFungi"/>
</dbReference>
<feature type="transmembrane region" description="Helical" evidence="11">
    <location>
        <begin position="697"/>
        <end position="723"/>
    </location>
</feature>
<evidence type="ECO:0000256" key="2">
    <source>
        <dbReference type="ARBA" id="ARBA00005585"/>
    </source>
</evidence>
<feature type="transmembrane region" description="Helical" evidence="11">
    <location>
        <begin position="620"/>
        <end position="641"/>
    </location>
</feature>
<dbReference type="InterPro" id="IPR032190">
    <property type="entry name" value="NPC1_N"/>
</dbReference>
<keyword evidence="5 12" id="KW-0732">Signal</keyword>
<evidence type="ECO:0000256" key="5">
    <source>
        <dbReference type="ARBA" id="ARBA00022729"/>
    </source>
</evidence>
<evidence type="ECO:0000256" key="3">
    <source>
        <dbReference type="ARBA" id="ARBA00022448"/>
    </source>
</evidence>
<dbReference type="GO" id="GO:0032934">
    <property type="term" value="F:sterol binding"/>
    <property type="evidence" value="ECO:0007669"/>
    <property type="project" value="EnsemblFungi"/>
</dbReference>
<dbReference type="OrthoDB" id="6510177at2759"/>
<sequence length="1176" mass="131923">MRLPLFTFAVAFGNLLGKCCANVPDGEDPAQCSIYGNCGKKSVFGAEMPCPVSKHFKPEPLTAEDRNFLVEVCGTDWQDVSNSCCTKDQIVNLQNNLQRAEALIVSCPACHENFKRLFCHFTCSSQQRKFTEVTETGKSIDGKDIVSSMNVFLDPNWASQFYDSCKGVKFAATNGYAMDLIGGGAKNYEQFLKFLGDEKPLLGGSPFQINYVYNVSGTDHQLFNQTVYACDDEQYKCACTDCGASCPNLEPLNGRTWKVAGMPLFSFIVLILYVAFFASIVLWHFHLFEGRKSPIMLEHDVGQNEIRGASDTLFQEHTYHVYSVDDKIARILSHITDFSAARPIFVLTLTTLIVLLLSGCAWIFGNLETNPVDLWVSKSSPRYQEKLYFDEHFGPFYRVEQIFVVNETGPVLSYDTLAWWFSVENNITNHLKSPEKLTYQDLCFRPTEDSTCVIDSLTQYFDGQLPNEVDWKYKLKACGDSPVNCLPSFQQPLKSNLLFSDENILESRAFAVTLLLNEHSKAASLWENELEAFLLALDPPKGLRLSFSTDMSLEKELNRNNDILIICASYLLMFFYASWALGTETGEKRILLGCSGILIVLGSVTSAAGVLSILGVKSTLIIAEVIPFLILAIGVDNIYLITHEYDRVFSSADFLDVQQIMEKALRKISPSIALSLMCQLSCFLTATFVKMPAVRNFAIYSAVSIVVNVFLQLTAYVSILTLYEQKYPRKCLRATSDIPTDSNLKKMYLRLLQKKKTICGVFITGALIALALLPYLDLGLDQTLAVPQDSYLVNYFNDVYEYLNVGPPVYFVVKDLDLKGRENQKKVCGKFTTCNKFSLANRLEQERQRSTIVEPVANWFDDFMMFLNPQLDTCCRLKKGTEDICPPFYPSRRCKTCFSDDEWFYDMEGFPEGHAFMDYFDIWINAPSDECPLAGKAPYSTAVAYNDSTVISSVFRSAHRPLRSQEDYITAYADANRIVESFDQLEVFAYSPFYVFFEQYGTLISLALKLLGFSAFSVYLITWLFLGSASTAGLLVLTVGMIVIDLGALMFLMNISLNAVSLVNLVICVGIAVEFCVHIVRGFTIVPPHIKTDRQARVAHAVNTIGGSVFSGITTTKLIGVTVLAFTRSKIFQVFYFRMWFILIVVSSLHALLFLPSILSLLGGKSYADREVDVAD</sequence>
<keyword evidence="4 11" id="KW-0812">Transmembrane</keyword>
<keyword evidence="10" id="KW-0325">Glycoprotein</keyword>
<dbReference type="Pfam" id="PF22314">
    <property type="entry name" value="NPC1_MLD"/>
    <property type="match status" value="1"/>
</dbReference>
<keyword evidence="6 11" id="KW-1133">Transmembrane helix</keyword>
<feature type="transmembrane region" description="Helical" evidence="11">
    <location>
        <begin position="1101"/>
        <end position="1127"/>
    </location>
</feature>
<feature type="domain" description="SSD" evidence="13">
    <location>
        <begin position="562"/>
        <end position="722"/>
    </location>
</feature>
<feature type="chain" id="PRO_5002195449" evidence="12">
    <location>
        <begin position="22"/>
        <end position="1176"/>
    </location>
</feature>
<evidence type="ECO:0000256" key="9">
    <source>
        <dbReference type="ARBA" id="ARBA00023157"/>
    </source>
</evidence>
<dbReference type="HOGENOM" id="CLU_002359_0_1_1"/>
<keyword evidence="7" id="KW-0445">Lipid transport</keyword>
<feature type="transmembrane region" description="Helical" evidence="11">
    <location>
        <begin position="1139"/>
        <end position="1162"/>
    </location>
</feature>
<dbReference type="SUPFAM" id="SSF82866">
    <property type="entry name" value="Multidrug efflux transporter AcrB transmembrane domain"/>
    <property type="match status" value="2"/>
</dbReference>
<evidence type="ECO:0000313" key="15">
    <source>
        <dbReference type="Proteomes" id="UP000054304"/>
    </source>
</evidence>
<evidence type="ECO:0000313" key="14">
    <source>
        <dbReference type="EMBL" id="CEP63556.1"/>
    </source>
</evidence>
<feature type="transmembrane region" description="Helical" evidence="11">
    <location>
        <begin position="344"/>
        <end position="364"/>
    </location>
</feature>
<protein>
    <submittedName>
        <fullName evidence="14">LALA0S08e05292g1_1</fullName>
    </submittedName>
</protein>
<proteinExistence type="inferred from homology"/>
<organism evidence="14 15">
    <name type="scientific">Lachancea lanzarotensis</name>
    <dbReference type="NCBI Taxonomy" id="1245769"/>
    <lineage>
        <taxon>Eukaryota</taxon>
        <taxon>Fungi</taxon>
        <taxon>Dikarya</taxon>
        <taxon>Ascomycota</taxon>
        <taxon>Saccharomycotina</taxon>
        <taxon>Saccharomycetes</taxon>
        <taxon>Saccharomycetales</taxon>
        <taxon>Saccharomycetaceae</taxon>
        <taxon>Lachancea</taxon>
    </lineage>
</organism>
<dbReference type="InterPro" id="IPR053958">
    <property type="entry name" value="HMGCR/SNAP/NPC1-like_SSD"/>
</dbReference>
<feature type="transmembrane region" description="Helical" evidence="11">
    <location>
        <begin position="590"/>
        <end position="614"/>
    </location>
</feature>
<comment type="similarity">
    <text evidence="2">Belongs to the patched family.</text>
</comment>
<dbReference type="AlphaFoldDB" id="A0A0C7N0C7"/>
<dbReference type="PANTHER" id="PTHR45727">
    <property type="entry name" value="NPC INTRACELLULAR CHOLESTEROL TRANSPORTER 1"/>
    <property type="match status" value="1"/>
</dbReference>
<dbReference type="FunFam" id="1.20.1640.10:FF:000029">
    <property type="entry name" value="Putative Patched sphingolipid transporter"/>
    <property type="match status" value="1"/>
</dbReference>
<evidence type="ECO:0000256" key="1">
    <source>
        <dbReference type="ARBA" id="ARBA00004141"/>
    </source>
</evidence>
<keyword evidence="15" id="KW-1185">Reference proteome</keyword>
<feature type="transmembrane region" description="Helical" evidence="11">
    <location>
        <begin position="757"/>
        <end position="776"/>
    </location>
</feature>
<dbReference type="RefSeq" id="XP_022629769.1">
    <property type="nucleotide sequence ID" value="XM_022771161.1"/>
</dbReference>
<dbReference type="PANTHER" id="PTHR45727:SF2">
    <property type="entry name" value="NPC INTRACELLULAR CHOLESTEROL TRANSPORTER 1"/>
    <property type="match status" value="1"/>
</dbReference>
<dbReference type="GO" id="GO:0000329">
    <property type="term" value="C:fungal-type vacuole membrane"/>
    <property type="evidence" value="ECO:0007669"/>
    <property type="project" value="EnsemblFungi"/>
</dbReference>
<dbReference type="Proteomes" id="UP000054304">
    <property type="component" value="Unassembled WGS sequence"/>
</dbReference>
<feature type="transmembrane region" description="Helical" evidence="11">
    <location>
        <begin position="264"/>
        <end position="285"/>
    </location>
</feature>
<gene>
    <name evidence="14" type="ORF">LALA0_S08e05292g</name>
</gene>
<evidence type="ECO:0000256" key="7">
    <source>
        <dbReference type="ARBA" id="ARBA00023055"/>
    </source>
</evidence>
<dbReference type="InterPro" id="IPR000731">
    <property type="entry name" value="SSD"/>
</dbReference>
<evidence type="ECO:0000256" key="4">
    <source>
        <dbReference type="ARBA" id="ARBA00022692"/>
    </source>
</evidence>
<keyword evidence="8 11" id="KW-0472">Membrane</keyword>
<feature type="transmembrane region" description="Helical" evidence="11">
    <location>
        <begin position="1033"/>
        <end position="1053"/>
    </location>
</feature>
<feature type="transmembrane region" description="Helical" evidence="11">
    <location>
        <begin position="563"/>
        <end position="583"/>
    </location>
</feature>
<reference evidence="14 15" key="1">
    <citation type="submission" date="2014-12" db="EMBL/GenBank/DDBJ databases">
        <authorList>
            <person name="Neuveglise Cecile"/>
        </authorList>
    </citation>
    <scope>NUCLEOTIDE SEQUENCE [LARGE SCALE GENOMIC DNA]</scope>
    <source>
        <strain evidence="14 15">CBS 12615</strain>
    </source>
</reference>